<name>A0A183GX56_HELPZ</name>
<dbReference type="PROSITE" id="PS00141">
    <property type="entry name" value="ASP_PROTEASE"/>
    <property type="match status" value="1"/>
</dbReference>
<protein>
    <submittedName>
        <fullName evidence="2">Peptidase A2 domain-containing protein</fullName>
    </submittedName>
</protein>
<sequence>LTPSGVTYKTTNGIQISWPSAPFGCCTEHRVSATNCYLVPTVIHARHGAGAPDSSIGNVQHCVYTDGVCTLSDGSILVWTPAKEEGCAFIPIGKMKGHLLGTVWISDSKEFALSWREDSPTIYDCDSELMISDQGYALTHMRRHPRFASPELLAVEDSVQGAVISLFRHALASLCDRTNMLAFSLHSSLSLDATYTVRKLLNRNDVAATYLGNSLIQLHKCIRIPSANYRLLPFNGTCFSRPRVEVILPSGSKWSAFIDPTNRVLSQESPVVTCPAPQFFFQLENGTLRFNPTSVTTDIVPSSAVSNLAFPQPLKSVPLSLPLTIFHNLVLTNLSELVEDHQLQELWTSLAFEKALESWHRPSLPPSYVSEGTAQFPSWSCSTFFGFSLFDFWVFLCCLLVSASLSKTLASLSPVNILALSGRHEFFVAQIPVRVNGITMLGLVDTGAAISVASSEIATLLGIFHLEKDH</sequence>
<dbReference type="Proteomes" id="UP000050761">
    <property type="component" value="Unassembled WGS sequence"/>
</dbReference>
<evidence type="ECO:0000313" key="2">
    <source>
        <dbReference type="WBParaSite" id="HPBE_0002727601-mRNA-1"/>
    </source>
</evidence>
<organism evidence="1 2">
    <name type="scientific">Heligmosomoides polygyrus</name>
    <name type="common">Parasitic roundworm</name>
    <dbReference type="NCBI Taxonomy" id="6339"/>
    <lineage>
        <taxon>Eukaryota</taxon>
        <taxon>Metazoa</taxon>
        <taxon>Ecdysozoa</taxon>
        <taxon>Nematoda</taxon>
        <taxon>Chromadorea</taxon>
        <taxon>Rhabditida</taxon>
        <taxon>Rhabditina</taxon>
        <taxon>Rhabditomorpha</taxon>
        <taxon>Strongyloidea</taxon>
        <taxon>Heligmosomidae</taxon>
        <taxon>Heligmosomoides</taxon>
    </lineage>
</organism>
<accession>A0A183GX56</accession>
<dbReference type="InterPro" id="IPR001969">
    <property type="entry name" value="Aspartic_peptidase_AS"/>
</dbReference>
<evidence type="ECO:0000313" key="1">
    <source>
        <dbReference type="Proteomes" id="UP000050761"/>
    </source>
</evidence>
<reference evidence="2" key="1">
    <citation type="submission" date="2019-09" db="UniProtKB">
        <authorList>
            <consortium name="WormBaseParasite"/>
        </authorList>
    </citation>
    <scope>IDENTIFICATION</scope>
</reference>
<dbReference type="AlphaFoldDB" id="A0A183GX56"/>
<dbReference type="Gene3D" id="2.40.70.10">
    <property type="entry name" value="Acid Proteases"/>
    <property type="match status" value="1"/>
</dbReference>
<dbReference type="GO" id="GO:0004190">
    <property type="term" value="F:aspartic-type endopeptidase activity"/>
    <property type="evidence" value="ECO:0007669"/>
    <property type="project" value="InterPro"/>
</dbReference>
<dbReference type="GO" id="GO:0006508">
    <property type="term" value="P:proteolysis"/>
    <property type="evidence" value="ECO:0007669"/>
    <property type="project" value="InterPro"/>
</dbReference>
<keyword evidence="1" id="KW-1185">Reference proteome</keyword>
<dbReference type="PANTHER" id="PTHR31524:SF2">
    <property type="entry name" value="PROTEIN CBG10426"/>
    <property type="match status" value="1"/>
</dbReference>
<dbReference type="InterPro" id="IPR021109">
    <property type="entry name" value="Peptidase_aspartic_dom_sf"/>
</dbReference>
<dbReference type="WBParaSite" id="HPBE_0002727601-mRNA-1">
    <property type="protein sequence ID" value="HPBE_0002727601-mRNA-1"/>
    <property type="gene ID" value="HPBE_0002727601"/>
</dbReference>
<dbReference type="PANTHER" id="PTHR31524">
    <property type="match status" value="1"/>
</dbReference>
<proteinExistence type="predicted"/>